<name>I4B2J8_TURPD</name>
<feature type="domain" description="GIY-YIG" evidence="1">
    <location>
        <begin position="34"/>
        <end position="108"/>
    </location>
</feature>
<dbReference type="InterPro" id="IPR000305">
    <property type="entry name" value="GIY-YIG_endonuc"/>
</dbReference>
<dbReference type="KEGG" id="tpx:Turpa_0854"/>
<dbReference type="AlphaFoldDB" id="I4B2J8"/>
<dbReference type="InterPro" id="IPR035901">
    <property type="entry name" value="GIY-YIG_endonuc_sf"/>
</dbReference>
<dbReference type="OrthoDB" id="3193269at2"/>
<proteinExistence type="predicted"/>
<dbReference type="SUPFAM" id="SSF52540">
    <property type="entry name" value="P-loop containing nucleoside triphosphate hydrolases"/>
    <property type="match status" value="1"/>
</dbReference>
<dbReference type="InterPro" id="IPR018647">
    <property type="entry name" value="SLFN_3-like_DNA/RNA_helicase"/>
</dbReference>
<keyword evidence="3" id="KW-1185">Reference proteome</keyword>
<evidence type="ECO:0000313" key="3">
    <source>
        <dbReference type="Proteomes" id="UP000006048"/>
    </source>
</evidence>
<dbReference type="InterPro" id="IPR027417">
    <property type="entry name" value="P-loop_NTPase"/>
</dbReference>
<dbReference type="Gene3D" id="3.40.50.300">
    <property type="entry name" value="P-loop containing nucleotide triphosphate hydrolases"/>
    <property type="match status" value="1"/>
</dbReference>
<dbReference type="Pfam" id="PF00717">
    <property type="entry name" value="Peptidase_S24"/>
    <property type="match status" value="1"/>
</dbReference>
<gene>
    <name evidence="2" type="ordered locus">Turpa_0854</name>
</gene>
<evidence type="ECO:0000313" key="2">
    <source>
        <dbReference type="EMBL" id="AFM11505.1"/>
    </source>
</evidence>
<dbReference type="PATRIC" id="fig|869212.3.peg.826"/>
<evidence type="ECO:0000259" key="1">
    <source>
        <dbReference type="PROSITE" id="PS50164"/>
    </source>
</evidence>
<dbReference type="InterPro" id="IPR015927">
    <property type="entry name" value="Peptidase_S24_S26A/B/C"/>
</dbReference>
<reference evidence="2 3" key="1">
    <citation type="submission" date="2012-06" db="EMBL/GenBank/DDBJ databases">
        <title>The complete chromosome of genome of Turneriella parva DSM 21527.</title>
        <authorList>
            <consortium name="US DOE Joint Genome Institute (JGI-PGF)"/>
            <person name="Lucas S."/>
            <person name="Han J."/>
            <person name="Lapidus A."/>
            <person name="Bruce D."/>
            <person name="Goodwin L."/>
            <person name="Pitluck S."/>
            <person name="Peters L."/>
            <person name="Kyrpides N."/>
            <person name="Mavromatis K."/>
            <person name="Ivanova N."/>
            <person name="Mikhailova N."/>
            <person name="Chertkov O."/>
            <person name="Detter J.C."/>
            <person name="Tapia R."/>
            <person name="Han C."/>
            <person name="Land M."/>
            <person name="Hauser L."/>
            <person name="Markowitz V."/>
            <person name="Cheng J.-F."/>
            <person name="Hugenholtz P."/>
            <person name="Woyke T."/>
            <person name="Wu D."/>
            <person name="Gronow S."/>
            <person name="Wellnitz S."/>
            <person name="Brambilla E."/>
            <person name="Klenk H.-P."/>
            <person name="Eisen J.A."/>
        </authorList>
    </citation>
    <scope>NUCLEOTIDE SEQUENCE [LARGE SCALE GENOMIC DNA]</scope>
    <source>
        <strain evidence="3">ATCC BAA-1111 / DSM 21527 / NCTC 11395 / H</strain>
    </source>
</reference>
<dbReference type="Proteomes" id="UP000006048">
    <property type="component" value="Chromosome"/>
</dbReference>
<dbReference type="SUPFAM" id="SSF82771">
    <property type="entry name" value="GIY-YIG endonuclease"/>
    <property type="match status" value="1"/>
</dbReference>
<dbReference type="EMBL" id="CP002959">
    <property type="protein sequence ID" value="AFM11505.1"/>
    <property type="molecule type" value="Genomic_DNA"/>
</dbReference>
<dbReference type="PROSITE" id="PS50164">
    <property type="entry name" value="GIY_YIG"/>
    <property type="match status" value="1"/>
</dbReference>
<sequence>MTAAFENDSYQITKYPFDRSLVDQLSKNAWAKDMWPTVYLISNDREGEIYVGETTDAISRMNSHLSSPKRANLKDLRLITCEFFNKSATLDIESNLIKYIAADGKYRLQNGNAGLARHRYFQKPEYTRLFYQIWEGLRRENIAKQSLEKIDNSDLFKYSPYKSLNRDQLLSILEICRSLLKEKTDTILIQGGAGTGKTVLAIYFFKLMHSEIDFETLEDLTDEDAELYAALAKLKKKWPNPRMALVVPMASLRATLQRAFNNVKGLNASMVMGPMEITRAKYDIILVDEAHRLRRRKNLGAVFGAFDQANERLGLDKEAHELDWVMLQSTKRILFYDPMQSIKPTDVRREDFEKLSKKKDTLRLELKSQLRVKGGNDYTEFVSGLMSGKLTRGIKSHDILDYDFRLFTDIREFIETVRQKEKETGLSRFAAGYAWPWKSKNDKSAFDIEIDDVRMQWNGTTADWINSPTAAEEVGCIHTTQGYDLNYAGIILGPEISYDHKKGEIVIRRENYHDRNGNVGISDPLELRDYIINIYQTLLLRAIRGTYVYVCDPDLREYFKKFVPISELQSTTKSANSYGSLRLLKGGSLKPYENALPVFDIKVAAGEFSESQLAESEVWAEFEKPQKDLFICQVIGESMNKKIPNGSWCLFRLNPQGSRQGKIVLVQQRNLEDPDYGGRYTIKRYESEKAMTEDGSWTHTSILLKPESTEFGYEPIKLSPDQEGSLQVIAEFVRILC</sequence>
<accession>I4B2J8</accession>
<dbReference type="Pfam" id="PF09848">
    <property type="entry name" value="SLFN-g3_helicase"/>
    <property type="match status" value="1"/>
</dbReference>
<dbReference type="Pfam" id="PF01541">
    <property type="entry name" value="GIY-YIG"/>
    <property type="match status" value="1"/>
</dbReference>
<dbReference type="HOGENOM" id="CLU_009521_1_0_12"/>
<protein>
    <recommendedName>
        <fullName evidence="1">GIY-YIG domain-containing protein</fullName>
    </recommendedName>
</protein>
<dbReference type="InterPro" id="IPR036286">
    <property type="entry name" value="LexA/Signal_pep-like_sf"/>
</dbReference>
<organism evidence="2 3">
    <name type="scientific">Turneriella parva (strain ATCC BAA-1111 / DSM 21527 / NCTC 11395 / H)</name>
    <name type="common">Leptospira parva</name>
    <dbReference type="NCBI Taxonomy" id="869212"/>
    <lineage>
        <taxon>Bacteria</taxon>
        <taxon>Pseudomonadati</taxon>
        <taxon>Spirochaetota</taxon>
        <taxon>Spirochaetia</taxon>
        <taxon>Leptospirales</taxon>
        <taxon>Leptospiraceae</taxon>
        <taxon>Turneriella</taxon>
    </lineage>
</organism>
<dbReference type="CDD" id="cd10439">
    <property type="entry name" value="GIY-YIG_COG3410"/>
    <property type="match status" value="1"/>
</dbReference>
<dbReference type="RefSeq" id="WP_014802023.1">
    <property type="nucleotide sequence ID" value="NC_018020.1"/>
</dbReference>
<dbReference type="CDD" id="cd06462">
    <property type="entry name" value="Peptidase_S24_S26"/>
    <property type="match status" value="1"/>
</dbReference>
<dbReference type="Gene3D" id="2.10.109.10">
    <property type="entry name" value="Umud Fragment, subunit A"/>
    <property type="match status" value="1"/>
</dbReference>
<dbReference type="SUPFAM" id="SSF51306">
    <property type="entry name" value="LexA/Signal peptidase"/>
    <property type="match status" value="1"/>
</dbReference>
<dbReference type="STRING" id="869212.Turpa_0854"/>